<organism evidence="2 3">
    <name type="scientific">Colletotrichum musicola</name>
    <dbReference type="NCBI Taxonomy" id="2175873"/>
    <lineage>
        <taxon>Eukaryota</taxon>
        <taxon>Fungi</taxon>
        <taxon>Dikarya</taxon>
        <taxon>Ascomycota</taxon>
        <taxon>Pezizomycotina</taxon>
        <taxon>Sordariomycetes</taxon>
        <taxon>Hypocreomycetidae</taxon>
        <taxon>Glomerellales</taxon>
        <taxon>Glomerellaceae</taxon>
        <taxon>Colletotrichum</taxon>
        <taxon>Colletotrichum orchidearum species complex</taxon>
    </lineage>
</organism>
<dbReference type="Proteomes" id="UP000639643">
    <property type="component" value="Unassembled WGS sequence"/>
</dbReference>
<feature type="compositionally biased region" description="Basic and acidic residues" evidence="1">
    <location>
        <begin position="38"/>
        <end position="47"/>
    </location>
</feature>
<protein>
    <submittedName>
        <fullName evidence="2">Uncharacterized protein</fullName>
    </submittedName>
</protein>
<keyword evidence="3" id="KW-1185">Reference proteome</keyword>
<comment type="caution">
    <text evidence="2">The sequence shown here is derived from an EMBL/GenBank/DDBJ whole genome shotgun (WGS) entry which is preliminary data.</text>
</comment>
<evidence type="ECO:0000256" key="1">
    <source>
        <dbReference type="SAM" id="MobiDB-lite"/>
    </source>
</evidence>
<feature type="region of interest" description="Disordered" evidence="1">
    <location>
        <begin position="1"/>
        <end position="47"/>
    </location>
</feature>
<accession>A0A8H6K0Q8</accession>
<gene>
    <name evidence="2" type="ORF">CMUS01_11192</name>
</gene>
<proteinExistence type="predicted"/>
<evidence type="ECO:0000313" key="3">
    <source>
        <dbReference type="Proteomes" id="UP000639643"/>
    </source>
</evidence>
<feature type="non-terminal residue" evidence="2">
    <location>
        <position position="47"/>
    </location>
</feature>
<dbReference type="AlphaFoldDB" id="A0A8H6K0Q8"/>
<name>A0A8H6K0Q8_9PEZI</name>
<reference evidence="2" key="1">
    <citation type="journal article" date="2020" name="Phytopathology">
        <title>Genome Sequence Resources of Colletotrichum truncatum, C. plurivorum, C. musicola, and C. sojae: Four Species Pathogenic to Soybean (Glycine max).</title>
        <authorList>
            <person name="Rogerio F."/>
            <person name="Boufleur T.R."/>
            <person name="Ciampi-Guillardi M."/>
            <person name="Sukno S.A."/>
            <person name="Thon M.R."/>
            <person name="Massola Junior N.S."/>
            <person name="Baroncelli R."/>
        </authorList>
    </citation>
    <scope>NUCLEOTIDE SEQUENCE</scope>
    <source>
        <strain evidence="2">LFN0074</strain>
    </source>
</reference>
<evidence type="ECO:0000313" key="2">
    <source>
        <dbReference type="EMBL" id="KAF6822146.1"/>
    </source>
</evidence>
<sequence>MRRTVHVHPPDMNLKKSDDKNASGGGNNAGAEAVRSASDLDRGSGGG</sequence>
<dbReference type="EMBL" id="WIGM01000554">
    <property type="protein sequence ID" value="KAF6822146.1"/>
    <property type="molecule type" value="Genomic_DNA"/>
</dbReference>